<evidence type="ECO:0000313" key="2">
    <source>
        <dbReference type="Proteomes" id="UP000807025"/>
    </source>
</evidence>
<protein>
    <submittedName>
        <fullName evidence="1">Uncharacterized protein</fullName>
    </submittedName>
</protein>
<dbReference type="EMBL" id="MU154546">
    <property type="protein sequence ID" value="KAF9497181.1"/>
    <property type="molecule type" value="Genomic_DNA"/>
</dbReference>
<dbReference type="AlphaFoldDB" id="A0A9P6D8P2"/>
<reference evidence="1" key="1">
    <citation type="submission" date="2020-11" db="EMBL/GenBank/DDBJ databases">
        <authorList>
            <consortium name="DOE Joint Genome Institute"/>
            <person name="Ahrendt S."/>
            <person name="Riley R."/>
            <person name="Andreopoulos W."/>
            <person name="Labutti K."/>
            <person name="Pangilinan J."/>
            <person name="Ruiz-Duenas F.J."/>
            <person name="Barrasa J.M."/>
            <person name="Sanchez-Garcia M."/>
            <person name="Camarero S."/>
            <person name="Miyauchi S."/>
            <person name="Serrano A."/>
            <person name="Linde D."/>
            <person name="Babiker R."/>
            <person name="Drula E."/>
            <person name="Ayuso-Fernandez I."/>
            <person name="Pacheco R."/>
            <person name="Padilla G."/>
            <person name="Ferreira P."/>
            <person name="Barriuso J."/>
            <person name="Kellner H."/>
            <person name="Castanera R."/>
            <person name="Alfaro M."/>
            <person name="Ramirez L."/>
            <person name="Pisabarro A.G."/>
            <person name="Kuo A."/>
            <person name="Tritt A."/>
            <person name="Lipzen A."/>
            <person name="He G."/>
            <person name="Yan M."/>
            <person name="Ng V."/>
            <person name="Cullen D."/>
            <person name="Martin F."/>
            <person name="Rosso M.-N."/>
            <person name="Henrissat B."/>
            <person name="Hibbett D."/>
            <person name="Martinez A.T."/>
            <person name="Grigoriev I.V."/>
        </authorList>
    </citation>
    <scope>NUCLEOTIDE SEQUENCE</scope>
    <source>
        <strain evidence="1">ATCC 90797</strain>
    </source>
</reference>
<gene>
    <name evidence="1" type="ORF">BDN71DRAFT_1429746</name>
</gene>
<proteinExistence type="predicted"/>
<sequence length="443" mass="49573">MPSRPRPEQDSTVIRLAIGADLADDVLRILDVRLYRSTFVYIDCRLGTYTTCTHVASTCAYANGAVEVATPYGRVPTFAGLGRSRFFGPFFPSSSAPPSSWRDATRPTQRDNRPRIAVHVCYIGMRHVYNIVRQRAPSLEIDNKVPKRPINRPLMRLRPILFWGDVFSPLDLRVAPGSGTYNPLSIFRLLELPFCGMKTPGVEKTHGYGYFKDNKSDEKRRQENQFQKAITASSIKQTSVGSRAMAHGKMSIAVESRFGAFWSLQLSAHTEFGYLEAGRSWNASAVIWEGSDIAIVRDTDVPALGASISRMLVAHSNPRQVTTSSKFNNDRIYTYMVQDVNGDSLGVTCEPSYTHTLPNSRDELMSLRFPSIRLGNHQRFHIAGDASRCAGYWLRVFTGRSCPNPEVKDVSDINTHAVYHSLKKLASLYRVRTAANAPNSWGR</sequence>
<comment type="caution">
    <text evidence="1">The sequence shown here is derived from an EMBL/GenBank/DDBJ whole genome shotgun (WGS) entry which is preliminary data.</text>
</comment>
<evidence type="ECO:0000313" key="1">
    <source>
        <dbReference type="EMBL" id="KAF9497181.1"/>
    </source>
</evidence>
<accession>A0A9P6D8P2</accession>
<name>A0A9P6D8P2_PLEER</name>
<organism evidence="1 2">
    <name type="scientific">Pleurotus eryngii</name>
    <name type="common">Boletus of the steppes</name>
    <dbReference type="NCBI Taxonomy" id="5323"/>
    <lineage>
        <taxon>Eukaryota</taxon>
        <taxon>Fungi</taxon>
        <taxon>Dikarya</taxon>
        <taxon>Basidiomycota</taxon>
        <taxon>Agaricomycotina</taxon>
        <taxon>Agaricomycetes</taxon>
        <taxon>Agaricomycetidae</taxon>
        <taxon>Agaricales</taxon>
        <taxon>Pleurotineae</taxon>
        <taxon>Pleurotaceae</taxon>
        <taxon>Pleurotus</taxon>
    </lineage>
</organism>
<keyword evidence="2" id="KW-1185">Reference proteome</keyword>
<dbReference type="Proteomes" id="UP000807025">
    <property type="component" value="Unassembled WGS sequence"/>
</dbReference>